<sequence>KKLELGKFEEVRNGVPLRYKIQTITADLIEDVLDHMFTHFLTREPITTYDHLLEDEQSVISYKRFWRKTMLTGESMIALEDRDDDIVNILGVNLTSTAYKNQDDSEVYEGKVFDKVLKAVMLLTDKGNVFKTYNLDKYLTAYGLSVHSNYHGYKIGLRLLETRQVLCHELGLQATATVFSHNIAQYLAAKAGYETIYEESYETMEIDGKIAYSGIDGSLKLMGIKYV</sequence>
<reference evidence="1" key="1">
    <citation type="journal article" date="2015" name="J. Med. Entomol.">
        <title>A Deep Insight Into the Sialotranscriptome of the Chagas Disease Vector, Panstrongylus megistus (Hemiptera: Heteroptera).</title>
        <authorList>
            <person name="Ribeiro J.M."/>
            <person name="Schwarz A."/>
            <person name="Francischetti I.M."/>
        </authorList>
    </citation>
    <scope>NUCLEOTIDE SEQUENCE</scope>
    <source>
        <tissue evidence="1">Salivary glands</tissue>
    </source>
</reference>
<dbReference type="SUPFAM" id="SSF55729">
    <property type="entry name" value="Acyl-CoA N-acyltransferases (Nat)"/>
    <property type="match status" value="1"/>
</dbReference>
<dbReference type="PANTHER" id="PTHR20905:SF32">
    <property type="entry name" value="ARYLALKYLAMINE N-ACETYLTRANSFERASE-LIKE 7, ISOFORM A"/>
    <property type="match status" value="1"/>
</dbReference>
<name>A0A069DQV3_9HEMI</name>
<organism evidence="1">
    <name type="scientific">Panstrongylus megistus</name>
    <dbReference type="NCBI Taxonomy" id="65343"/>
    <lineage>
        <taxon>Eukaryota</taxon>
        <taxon>Metazoa</taxon>
        <taxon>Ecdysozoa</taxon>
        <taxon>Arthropoda</taxon>
        <taxon>Hexapoda</taxon>
        <taxon>Insecta</taxon>
        <taxon>Pterygota</taxon>
        <taxon>Neoptera</taxon>
        <taxon>Paraneoptera</taxon>
        <taxon>Hemiptera</taxon>
        <taxon>Heteroptera</taxon>
        <taxon>Panheteroptera</taxon>
        <taxon>Cimicomorpha</taxon>
        <taxon>Reduviidae</taxon>
        <taxon>Triatominae</taxon>
        <taxon>Panstrongylus</taxon>
    </lineage>
</organism>
<dbReference type="InterPro" id="IPR016181">
    <property type="entry name" value="Acyl_CoA_acyltransferase"/>
</dbReference>
<accession>A0A069DQV3</accession>
<evidence type="ECO:0008006" key="2">
    <source>
        <dbReference type="Google" id="ProtNLM"/>
    </source>
</evidence>
<dbReference type="EMBL" id="GBGD01002803">
    <property type="protein sequence ID" value="JAC86086.1"/>
    <property type="molecule type" value="mRNA"/>
</dbReference>
<dbReference type="Gene3D" id="3.40.630.30">
    <property type="match status" value="1"/>
</dbReference>
<proteinExistence type="evidence at transcript level"/>
<protein>
    <recommendedName>
        <fullName evidence="2">N-acetyltransferase domain-containing protein</fullName>
    </recommendedName>
</protein>
<evidence type="ECO:0000313" key="1">
    <source>
        <dbReference type="EMBL" id="JAC86086.1"/>
    </source>
</evidence>
<dbReference type="GO" id="GO:0008080">
    <property type="term" value="F:N-acetyltransferase activity"/>
    <property type="evidence" value="ECO:0007669"/>
    <property type="project" value="TreeGrafter"/>
</dbReference>
<feature type="non-terminal residue" evidence="1">
    <location>
        <position position="1"/>
    </location>
</feature>
<dbReference type="PANTHER" id="PTHR20905">
    <property type="entry name" value="N-ACETYLTRANSFERASE-RELATED"/>
    <property type="match status" value="1"/>
</dbReference>
<dbReference type="AlphaFoldDB" id="A0A069DQV3"/>